<evidence type="ECO:0000313" key="2">
    <source>
        <dbReference type="Proteomes" id="UP000239204"/>
    </source>
</evidence>
<sequence length="71" mass="8100">MKTAQEMLTTYQQAEIAVLLGQSVRFGERMLTRADLAEIRRGRQEWQAAVDRLACTGRRARWATVDFGGRT</sequence>
<comment type="caution">
    <text evidence="1">The sequence shown here is derived from an EMBL/GenBank/DDBJ whole genome shotgun (WGS) entry which is preliminary data.</text>
</comment>
<evidence type="ECO:0000313" key="1">
    <source>
        <dbReference type="EMBL" id="PPU08126.1"/>
    </source>
</evidence>
<proteinExistence type="predicted"/>
<protein>
    <submittedName>
        <fullName evidence="1">Primosomal replication protein PriB/PriC domain protein</fullName>
    </submittedName>
</protein>
<gene>
    <name evidence="1" type="ORF">XarjCFBP7645_11285</name>
</gene>
<accession>A0A2S7AEI0</accession>
<dbReference type="AlphaFoldDB" id="A0A2S7AEI0"/>
<dbReference type="EMBL" id="MIGY01000002">
    <property type="protein sequence ID" value="PPU08126.1"/>
    <property type="molecule type" value="Genomic_DNA"/>
</dbReference>
<organism evidence="1 2">
    <name type="scientific">Xanthomonas arboricola</name>
    <dbReference type="NCBI Taxonomy" id="56448"/>
    <lineage>
        <taxon>Bacteria</taxon>
        <taxon>Pseudomonadati</taxon>
        <taxon>Pseudomonadota</taxon>
        <taxon>Gammaproteobacteria</taxon>
        <taxon>Lysobacterales</taxon>
        <taxon>Lysobacteraceae</taxon>
        <taxon>Xanthomonas</taxon>
    </lineage>
</organism>
<name>A0A2S7AEI0_9XANT</name>
<dbReference type="Proteomes" id="UP000239204">
    <property type="component" value="Unassembled WGS sequence"/>
</dbReference>
<dbReference type="RefSeq" id="WP_104537555.1">
    <property type="nucleotide sequence ID" value="NZ_MIGY01000002.1"/>
</dbReference>
<reference evidence="1 2" key="1">
    <citation type="submission" date="2016-08" db="EMBL/GenBank/DDBJ databases">
        <title>Evolution of the type three secretion system and type three effector repertoires in Xanthomonas.</title>
        <authorList>
            <person name="Merda D."/>
            <person name="Briand M."/>
            <person name="Bosis E."/>
            <person name="Rousseau C."/>
            <person name="Portier P."/>
            <person name="Jacques M.-A."/>
            <person name="Fischer-Le Saux M."/>
        </authorList>
    </citation>
    <scope>NUCLEOTIDE SEQUENCE [LARGE SCALE GENOMIC DNA]</scope>
    <source>
        <strain evidence="1 2">CFBP 7645</strain>
    </source>
</reference>